<dbReference type="Gene3D" id="3.10.10.10">
    <property type="entry name" value="HIV Type 1 Reverse Transcriptase, subunit A, domain 1"/>
    <property type="match status" value="1"/>
</dbReference>
<dbReference type="SUPFAM" id="SSF56672">
    <property type="entry name" value="DNA/RNA polymerases"/>
    <property type="match status" value="1"/>
</dbReference>
<dbReference type="Pfam" id="PF00078">
    <property type="entry name" value="RVT_1"/>
    <property type="match status" value="1"/>
</dbReference>
<protein>
    <recommendedName>
        <fullName evidence="1">Reverse transcriptase domain-containing protein</fullName>
    </recommendedName>
</protein>
<dbReference type="AlphaFoldDB" id="A0A3R7MGA9"/>
<sequence>MRYTDVFSKGDLDLGCTGLVQHHIRRGNAMPIKHAPWRNASAQREEMQHSMEELEAQGVVERSDSPWSSPVVLVMKNDGTKLFCVDYKALKIVTVKDSYPLPHMDDMLDALAGALRFSMLDMKSGYHQVEGLWQITVMPFGQGLWQISVMPFGQGLWQITVMPFGQGLWQISVMPFGQGLWQITVMPFGLCNITSSFERLMERVLEGLQWRMALVYLDDIILFGRSFDEELERLKAQS</sequence>
<dbReference type="EMBL" id="QCYY01004415">
    <property type="protein sequence ID" value="ROT61040.1"/>
    <property type="molecule type" value="Genomic_DNA"/>
</dbReference>
<feature type="domain" description="Reverse transcriptase" evidence="1">
    <location>
        <begin position="82"/>
        <end position="234"/>
    </location>
</feature>
<accession>A0A3R7MGA9</accession>
<evidence type="ECO:0000313" key="3">
    <source>
        <dbReference type="Proteomes" id="UP000283509"/>
    </source>
</evidence>
<comment type="caution">
    <text evidence="2">The sequence shown here is derived from an EMBL/GenBank/DDBJ whole genome shotgun (WGS) entry which is preliminary data.</text>
</comment>
<gene>
    <name evidence="2" type="ORF">C7M84_021233</name>
</gene>
<dbReference type="InterPro" id="IPR043502">
    <property type="entry name" value="DNA/RNA_pol_sf"/>
</dbReference>
<dbReference type="Gene3D" id="3.30.70.270">
    <property type="match status" value="1"/>
</dbReference>
<organism evidence="2 3">
    <name type="scientific">Penaeus vannamei</name>
    <name type="common">Whiteleg shrimp</name>
    <name type="synonym">Litopenaeus vannamei</name>
    <dbReference type="NCBI Taxonomy" id="6689"/>
    <lineage>
        <taxon>Eukaryota</taxon>
        <taxon>Metazoa</taxon>
        <taxon>Ecdysozoa</taxon>
        <taxon>Arthropoda</taxon>
        <taxon>Crustacea</taxon>
        <taxon>Multicrustacea</taxon>
        <taxon>Malacostraca</taxon>
        <taxon>Eumalacostraca</taxon>
        <taxon>Eucarida</taxon>
        <taxon>Decapoda</taxon>
        <taxon>Dendrobranchiata</taxon>
        <taxon>Penaeoidea</taxon>
        <taxon>Penaeidae</taxon>
        <taxon>Penaeus</taxon>
    </lineage>
</organism>
<reference evidence="2 3" key="2">
    <citation type="submission" date="2019-01" db="EMBL/GenBank/DDBJ databases">
        <title>The decoding of complex shrimp genome reveals the adaptation for benthos swimmer, frequently molting mechanism and breeding impact on genome.</title>
        <authorList>
            <person name="Sun Y."/>
            <person name="Gao Y."/>
            <person name="Yu Y."/>
        </authorList>
    </citation>
    <scope>NUCLEOTIDE SEQUENCE [LARGE SCALE GENOMIC DNA]</scope>
    <source>
        <tissue evidence="2">Muscle</tissue>
    </source>
</reference>
<keyword evidence="3" id="KW-1185">Reference proteome</keyword>
<evidence type="ECO:0000313" key="2">
    <source>
        <dbReference type="EMBL" id="ROT61040.1"/>
    </source>
</evidence>
<dbReference type="CDD" id="cd01647">
    <property type="entry name" value="RT_LTR"/>
    <property type="match status" value="1"/>
</dbReference>
<name>A0A3R7MGA9_PENVA</name>
<dbReference type="PANTHER" id="PTHR24559:SF444">
    <property type="entry name" value="REVERSE TRANSCRIPTASE DOMAIN-CONTAINING PROTEIN"/>
    <property type="match status" value="1"/>
</dbReference>
<dbReference type="InterPro" id="IPR043128">
    <property type="entry name" value="Rev_trsase/Diguanyl_cyclase"/>
</dbReference>
<dbReference type="Proteomes" id="UP000283509">
    <property type="component" value="Unassembled WGS sequence"/>
</dbReference>
<dbReference type="InterPro" id="IPR000477">
    <property type="entry name" value="RT_dom"/>
</dbReference>
<proteinExistence type="predicted"/>
<dbReference type="InterPro" id="IPR053134">
    <property type="entry name" value="RNA-dir_DNA_polymerase"/>
</dbReference>
<reference evidence="2 3" key="1">
    <citation type="submission" date="2018-04" db="EMBL/GenBank/DDBJ databases">
        <authorList>
            <person name="Zhang X."/>
            <person name="Yuan J."/>
            <person name="Li F."/>
            <person name="Xiang J."/>
        </authorList>
    </citation>
    <scope>NUCLEOTIDE SEQUENCE [LARGE SCALE GENOMIC DNA]</scope>
    <source>
        <tissue evidence="2">Muscle</tissue>
    </source>
</reference>
<evidence type="ECO:0000259" key="1">
    <source>
        <dbReference type="Pfam" id="PF00078"/>
    </source>
</evidence>
<dbReference type="GO" id="GO:0071897">
    <property type="term" value="P:DNA biosynthetic process"/>
    <property type="evidence" value="ECO:0007669"/>
    <property type="project" value="UniProtKB-ARBA"/>
</dbReference>
<dbReference type="PANTHER" id="PTHR24559">
    <property type="entry name" value="TRANSPOSON TY3-I GAG-POL POLYPROTEIN"/>
    <property type="match status" value="1"/>
</dbReference>